<dbReference type="InterPro" id="IPR035976">
    <property type="entry name" value="Sushi/SCR/CCP_sf"/>
</dbReference>
<keyword evidence="2" id="KW-0768">Sushi</keyword>
<sequence length="314" mass="34162">MTCSSAPKLAYGSAEQSSSTFVNYTCNAGYAMQGSPYIECLNGVWDMTDYPICLPSLEQYSNASMSYHADSNTTTDTSAEFSTWFVYGIMGSGGCLALALAAFCLLACCHICGCCPGPVVAIGGRYQYSDRRWYSVFSWCDFLVKGKVCRKLRNMNKSKTIGPASDILDVEDETNELEKEKDDQPQGDADSDSYAEKERDVSSSTSGYASSSPSCSPLPDDTVVINIEDDVDDSKTTNGKTKQSQRDSEPLLAAKKRVATEAQRAKPKTKQSPTNDNAELPNNEEPDSKAASTDKPSTNKTVKPKTKQIKKSKK</sequence>
<dbReference type="SUPFAM" id="SSF57535">
    <property type="entry name" value="Complement control module/SCR domain"/>
    <property type="match status" value="1"/>
</dbReference>
<evidence type="ECO:0000259" key="4">
    <source>
        <dbReference type="PROSITE" id="PS50923"/>
    </source>
</evidence>
<protein>
    <recommendedName>
        <fullName evidence="4">Sushi domain-containing protein</fullName>
    </recommendedName>
</protein>
<evidence type="ECO:0000256" key="1">
    <source>
        <dbReference type="ARBA" id="ARBA00023157"/>
    </source>
</evidence>
<feature type="compositionally biased region" description="Low complexity" evidence="3">
    <location>
        <begin position="202"/>
        <end position="215"/>
    </location>
</feature>
<dbReference type="CDD" id="cd00033">
    <property type="entry name" value="CCP"/>
    <property type="match status" value="1"/>
</dbReference>
<dbReference type="PROSITE" id="PS50923">
    <property type="entry name" value="SUSHI"/>
    <property type="match status" value="1"/>
</dbReference>
<keyword evidence="1 2" id="KW-1015">Disulfide bond</keyword>
<keyword evidence="6" id="KW-1185">Reference proteome</keyword>
<reference evidence="5 6" key="1">
    <citation type="journal article" date="2017" name="Nat. Ecol. Evol.">
        <title>Scallop genome provides insights into evolution of bilaterian karyotype and development.</title>
        <authorList>
            <person name="Wang S."/>
            <person name="Zhang J."/>
            <person name="Jiao W."/>
            <person name="Li J."/>
            <person name="Xun X."/>
            <person name="Sun Y."/>
            <person name="Guo X."/>
            <person name="Huan P."/>
            <person name="Dong B."/>
            <person name="Zhang L."/>
            <person name="Hu X."/>
            <person name="Sun X."/>
            <person name="Wang J."/>
            <person name="Zhao C."/>
            <person name="Wang Y."/>
            <person name="Wang D."/>
            <person name="Huang X."/>
            <person name="Wang R."/>
            <person name="Lv J."/>
            <person name="Li Y."/>
            <person name="Zhang Z."/>
            <person name="Liu B."/>
            <person name="Lu W."/>
            <person name="Hui Y."/>
            <person name="Liang J."/>
            <person name="Zhou Z."/>
            <person name="Hou R."/>
            <person name="Li X."/>
            <person name="Liu Y."/>
            <person name="Li H."/>
            <person name="Ning X."/>
            <person name="Lin Y."/>
            <person name="Zhao L."/>
            <person name="Xing Q."/>
            <person name="Dou J."/>
            <person name="Li Y."/>
            <person name="Mao J."/>
            <person name="Guo H."/>
            <person name="Dou H."/>
            <person name="Li T."/>
            <person name="Mu C."/>
            <person name="Jiang W."/>
            <person name="Fu Q."/>
            <person name="Fu X."/>
            <person name="Miao Y."/>
            <person name="Liu J."/>
            <person name="Yu Q."/>
            <person name="Li R."/>
            <person name="Liao H."/>
            <person name="Li X."/>
            <person name="Kong Y."/>
            <person name="Jiang Z."/>
            <person name="Chourrout D."/>
            <person name="Li R."/>
            <person name="Bao Z."/>
        </authorList>
    </citation>
    <scope>NUCLEOTIDE SEQUENCE [LARGE SCALE GENOMIC DNA]</scope>
    <source>
        <strain evidence="5 6">PY_sf001</strain>
    </source>
</reference>
<dbReference type="AlphaFoldDB" id="A0A210R452"/>
<accession>A0A210R452</accession>
<dbReference type="Gene3D" id="2.10.70.10">
    <property type="entry name" value="Complement Module, domain 1"/>
    <property type="match status" value="1"/>
</dbReference>
<feature type="disulfide bond" evidence="2">
    <location>
        <begin position="26"/>
        <end position="53"/>
    </location>
</feature>
<feature type="region of interest" description="Disordered" evidence="3">
    <location>
        <begin position="164"/>
        <end position="314"/>
    </location>
</feature>
<name>A0A210R452_MIZYE</name>
<evidence type="ECO:0000256" key="2">
    <source>
        <dbReference type="PROSITE-ProRule" id="PRU00302"/>
    </source>
</evidence>
<feature type="compositionally biased region" description="Basic residues" evidence="3">
    <location>
        <begin position="302"/>
        <end position="314"/>
    </location>
</feature>
<dbReference type="Pfam" id="PF00084">
    <property type="entry name" value="Sushi"/>
    <property type="match status" value="1"/>
</dbReference>
<dbReference type="InterPro" id="IPR000436">
    <property type="entry name" value="Sushi_SCR_CCP_dom"/>
</dbReference>
<dbReference type="OrthoDB" id="10051774at2759"/>
<evidence type="ECO:0000256" key="3">
    <source>
        <dbReference type="SAM" id="MobiDB-lite"/>
    </source>
</evidence>
<dbReference type="Proteomes" id="UP000242188">
    <property type="component" value="Unassembled WGS sequence"/>
</dbReference>
<organism evidence="5 6">
    <name type="scientific">Mizuhopecten yessoensis</name>
    <name type="common">Japanese scallop</name>
    <name type="synonym">Patinopecten yessoensis</name>
    <dbReference type="NCBI Taxonomy" id="6573"/>
    <lineage>
        <taxon>Eukaryota</taxon>
        <taxon>Metazoa</taxon>
        <taxon>Spiralia</taxon>
        <taxon>Lophotrochozoa</taxon>
        <taxon>Mollusca</taxon>
        <taxon>Bivalvia</taxon>
        <taxon>Autobranchia</taxon>
        <taxon>Pteriomorphia</taxon>
        <taxon>Pectinida</taxon>
        <taxon>Pectinoidea</taxon>
        <taxon>Pectinidae</taxon>
        <taxon>Mizuhopecten</taxon>
    </lineage>
</organism>
<comment type="caution">
    <text evidence="2">Lacks conserved residue(s) required for the propagation of feature annotation.</text>
</comment>
<evidence type="ECO:0000313" key="6">
    <source>
        <dbReference type="Proteomes" id="UP000242188"/>
    </source>
</evidence>
<dbReference type="SMART" id="SM00032">
    <property type="entry name" value="CCP"/>
    <property type="match status" value="1"/>
</dbReference>
<feature type="compositionally biased region" description="Polar residues" evidence="3">
    <location>
        <begin position="290"/>
        <end position="299"/>
    </location>
</feature>
<gene>
    <name evidence="5" type="ORF">KP79_PYT11633</name>
</gene>
<proteinExistence type="predicted"/>
<comment type="caution">
    <text evidence="5">The sequence shown here is derived from an EMBL/GenBank/DDBJ whole genome shotgun (WGS) entry which is preliminary data.</text>
</comment>
<evidence type="ECO:0000313" key="5">
    <source>
        <dbReference type="EMBL" id="OWF55853.1"/>
    </source>
</evidence>
<feature type="domain" description="Sushi" evidence="4">
    <location>
        <begin position="1"/>
        <end position="55"/>
    </location>
</feature>
<dbReference type="EMBL" id="NEDP02000459">
    <property type="protein sequence ID" value="OWF55853.1"/>
    <property type="molecule type" value="Genomic_DNA"/>
</dbReference>